<accession>V4KIB4</accession>
<dbReference type="eggNOG" id="ENOG502QVB2">
    <property type="taxonomic scope" value="Eukaryota"/>
</dbReference>
<feature type="domain" description="Neprosin PEP catalytic" evidence="2">
    <location>
        <begin position="140"/>
        <end position="396"/>
    </location>
</feature>
<dbReference type="InterPro" id="IPR025521">
    <property type="entry name" value="Neprosin_propep"/>
</dbReference>
<dbReference type="AlphaFoldDB" id="V4KIB4"/>
<reference evidence="3 4" key="1">
    <citation type="journal article" date="2013" name="Front. Plant Sci.">
        <title>The Reference Genome of the Halophytic Plant Eutrema salsugineum.</title>
        <authorList>
            <person name="Yang R."/>
            <person name="Jarvis D.E."/>
            <person name="Chen H."/>
            <person name="Beilstein M.A."/>
            <person name="Grimwood J."/>
            <person name="Jenkins J."/>
            <person name="Shu S."/>
            <person name="Prochnik S."/>
            <person name="Xin M."/>
            <person name="Ma C."/>
            <person name="Schmutz J."/>
            <person name="Wing R.A."/>
            <person name="Mitchell-Olds T."/>
            <person name="Schumaker K.S."/>
            <person name="Wang X."/>
        </authorList>
    </citation>
    <scope>NUCLEOTIDE SEQUENCE [LARGE SCALE GENOMIC DNA]</scope>
</reference>
<proteinExistence type="predicted"/>
<dbReference type="Gramene" id="ESQ29627">
    <property type="protein sequence ID" value="ESQ29627"/>
    <property type="gene ID" value="EUTSA_v10023935mg"/>
</dbReference>
<dbReference type="EMBL" id="KI517881">
    <property type="protein sequence ID" value="ESQ29627.1"/>
    <property type="molecule type" value="Genomic_DNA"/>
</dbReference>
<dbReference type="Pfam" id="PF14365">
    <property type="entry name" value="Neprosin_AP"/>
    <property type="match status" value="1"/>
</dbReference>
<dbReference type="InterPro" id="IPR004314">
    <property type="entry name" value="Neprosin"/>
</dbReference>
<dbReference type="Gene3D" id="3.90.1320.10">
    <property type="entry name" value="Outer-capsid protein sigma 3, large lobe"/>
    <property type="match status" value="1"/>
</dbReference>
<dbReference type="Proteomes" id="UP000030689">
    <property type="component" value="Unassembled WGS sequence"/>
</dbReference>
<dbReference type="KEGG" id="eus:EUTSA_v10023935mg"/>
<feature type="chain" id="PRO_5012633109" description="Neprosin PEP catalytic domain-containing protein" evidence="1">
    <location>
        <begin position="16"/>
        <end position="396"/>
    </location>
</feature>
<evidence type="ECO:0000259" key="2">
    <source>
        <dbReference type="PROSITE" id="PS52045"/>
    </source>
</evidence>
<organism evidence="3 4">
    <name type="scientific">Eutrema salsugineum</name>
    <name type="common">Saltwater cress</name>
    <name type="synonym">Sisymbrium salsugineum</name>
    <dbReference type="NCBI Taxonomy" id="72664"/>
    <lineage>
        <taxon>Eukaryota</taxon>
        <taxon>Viridiplantae</taxon>
        <taxon>Streptophyta</taxon>
        <taxon>Embryophyta</taxon>
        <taxon>Tracheophyta</taxon>
        <taxon>Spermatophyta</taxon>
        <taxon>Magnoliopsida</taxon>
        <taxon>eudicotyledons</taxon>
        <taxon>Gunneridae</taxon>
        <taxon>Pentapetalae</taxon>
        <taxon>rosids</taxon>
        <taxon>malvids</taxon>
        <taxon>Brassicales</taxon>
        <taxon>Brassicaceae</taxon>
        <taxon>Eutremeae</taxon>
        <taxon>Eutrema</taxon>
    </lineage>
</organism>
<evidence type="ECO:0000313" key="3">
    <source>
        <dbReference type="EMBL" id="ESQ29627.1"/>
    </source>
</evidence>
<dbReference type="STRING" id="72664.V4KIB4"/>
<feature type="signal peptide" evidence="1">
    <location>
        <begin position="1"/>
        <end position="15"/>
    </location>
</feature>
<dbReference type="OrthoDB" id="1858978at2759"/>
<gene>
    <name evidence="3" type="ORF">EUTSA_v10023935mg</name>
</gene>
<protein>
    <recommendedName>
        <fullName evidence="2">Neprosin PEP catalytic domain-containing protein</fullName>
    </recommendedName>
</protein>
<keyword evidence="1" id="KW-0732">Signal</keyword>
<sequence>MHFVLIILTVIVTEDFRTQDDEIDQFLKKLNKPALKSIKSPDGDIIDCAHMKNHPIYDHPLFKNHTIQMRPSSYPKGWNNESSDLEKQSTITQLWTINGKCPKNSIPIRRTKKEDILRAGSIKQYMKKYPNVVRQPKPENSTSNNYTHEYATVILKGRFHGTKAFINVWKPHVQTPREFSLAQLWLLGGPNDDELNTIEAGWHVYPKRYGDDNPRYFIYWTADGYRDSGCYNLDCKGFVHTNQEFALGASCSQVSSLDGQQHEFPITIWKDPGSGNWWLRSGTHLIIGYWPSSLFNHLQVGANEVHWGGEIINFNDDSQHTTTKMGSGQFAQEGLKKASYFRNLEIINEDDISAPPLGESYIQITQENCYNVKSDYESSWGYFFYYGGPGRNPNCI</sequence>
<dbReference type="PANTHER" id="PTHR31589">
    <property type="entry name" value="PROTEIN, PUTATIVE (DUF239)-RELATED-RELATED"/>
    <property type="match status" value="1"/>
</dbReference>
<dbReference type="InterPro" id="IPR053168">
    <property type="entry name" value="Glutamic_endopeptidase"/>
</dbReference>
<dbReference type="PROSITE" id="PS52045">
    <property type="entry name" value="NEPROSIN_PEP_CD"/>
    <property type="match status" value="1"/>
</dbReference>
<dbReference type="PANTHER" id="PTHR31589:SF198">
    <property type="entry name" value="NEP-INTERACTING PROTEIN 1"/>
    <property type="match status" value="1"/>
</dbReference>
<evidence type="ECO:0000313" key="4">
    <source>
        <dbReference type="Proteomes" id="UP000030689"/>
    </source>
</evidence>
<dbReference type="OMA" id="YTHEYAT"/>
<dbReference type="Pfam" id="PF03080">
    <property type="entry name" value="Neprosin"/>
    <property type="match status" value="1"/>
</dbReference>
<evidence type="ECO:0000256" key="1">
    <source>
        <dbReference type="SAM" id="SignalP"/>
    </source>
</evidence>
<name>V4KIB4_EUTSA</name>
<keyword evidence="4" id="KW-1185">Reference proteome</keyword>